<dbReference type="Proteomes" id="UP000708208">
    <property type="component" value="Unassembled WGS sequence"/>
</dbReference>
<feature type="compositionally biased region" description="Basic and acidic residues" evidence="1">
    <location>
        <begin position="854"/>
        <end position="866"/>
    </location>
</feature>
<feature type="region of interest" description="Disordered" evidence="1">
    <location>
        <begin position="1819"/>
        <end position="1848"/>
    </location>
</feature>
<feature type="compositionally biased region" description="Basic residues" evidence="1">
    <location>
        <begin position="587"/>
        <end position="599"/>
    </location>
</feature>
<dbReference type="InterPro" id="IPR047415">
    <property type="entry name" value="Pcf11_CID"/>
</dbReference>
<gene>
    <name evidence="3" type="ORF">AFUS01_LOCUS21683</name>
</gene>
<feature type="compositionally biased region" description="Basic and acidic residues" evidence="1">
    <location>
        <begin position="614"/>
        <end position="623"/>
    </location>
</feature>
<feature type="compositionally biased region" description="Basic and acidic residues" evidence="1">
    <location>
        <begin position="504"/>
        <end position="525"/>
    </location>
</feature>
<feature type="compositionally biased region" description="Acidic residues" evidence="1">
    <location>
        <begin position="1932"/>
        <end position="1948"/>
    </location>
</feature>
<feature type="compositionally biased region" description="Basic and acidic residues" evidence="1">
    <location>
        <begin position="1416"/>
        <end position="1425"/>
    </location>
</feature>
<feature type="compositionally biased region" description="Polar residues" evidence="1">
    <location>
        <begin position="1434"/>
        <end position="1443"/>
    </location>
</feature>
<feature type="compositionally biased region" description="Low complexity" evidence="1">
    <location>
        <begin position="2019"/>
        <end position="2030"/>
    </location>
</feature>
<dbReference type="GO" id="GO:0031124">
    <property type="term" value="P:mRNA 3'-end processing"/>
    <property type="evidence" value="ECO:0007669"/>
    <property type="project" value="InterPro"/>
</dbReference>
<protein>
    <recommendedName>
        <fullName evidence="2">CID domain-containing protein</fullName>
    </recommendedName>
</protein>
<feature type="region of interest" description="Disordered" evidence="1">
    <location>
        <begin position="1271"/>
        <end position="1295"/>
    </location>
</feature>
<organism evidence="3 4">
    <name type="scientific">Allacma fusca</name>
    <dbReference type="NCBI Taxonomy" id="39272"/>
    <lineage>
        <taxon>Eukaryota</taxon>
        <taxon>Metazoa</taxon>
        <taxon>Ecdysozoa</taxon>
        <taxon>Arthropoda</taxon>
        <taxon>Hexapoda</taxon>
        <taxon>Collembola</taxon>
        <taxon>Symphypleona</taxon>
        <taxon>Sminthuridae</taxon>
        <taxon>Allacma</taxon>
    </lineage>
</organism>
<feature type="compositionally biased region" description="Polar residues" evidence="1">
    <location>
        <begin position="830"/>
        <end position="842"/>
    </location>
</feature>
<dbReference type="EMBL" id="CAJVCH010245449">
    <property type="protein sequence ID" value="CAG7733229.1"/>
    <property type="molecule type" value="Genomic_DNA"/>
</dbReference>
<comment type="caution">
    <text evidence="3">The sequence shown here is derived from an EMBL/GenBank/DDBJ whole genome shotgun (WGS) entry which is preliminary data.</text>
</comment>
<dbReference type="InterPro" id="IPR048830">
    <property type="entry name" value="PCF11_helical"/>
</dbReference>
<feature type="compositionally biased region" description="Gly residues" evidence="1">
    <location>
        <begin position="1277"/>
        <end position="1289"/>
    </location>
</feature>
<feature type="compositionally biased region" description="Basic and acidic residues" evidence="1">
    <location>
        <begin position="559"/>
        <end position="586"/>
    </location>
</feature>
<feature type="region of interest" description="Disordered" evidence="1">
    <location>
        <begin position="1991"/>
        <end position="2030"/>
    </location>
</feature>
<feature type="region of interest" description="Disordered" evidence="1">
    <location>
        <begin position="254"/>
        <end position="274"/>
    </location>
</feature>
<sequence length="2079" mass="229964">MPSVEEIAIKYASQLTELRNNSKPLINSLTMMAEDHIRHAKMIVLTIENHLRKVDPEYKLPILYLIDSIVKNVKKDYVPLFSENITTTFTQAFSQVPEKIRTQLWKLRQTWNDVFPTKKLYSIDVRCHQVDPGWPITAAPPNSATIHVNPKFLQKAKYISQALTIPGPTSSSPTFVTSSVSSPPISSLLTTGGLGDISLASFSTPFILDPPGDQTEAQMREQLLIKQKELLELQTKKLELELLHTKAQLEARTRKQVEMHQATKQQHGDADVKQQQLQIQAELAKHQTDLATSILSKTQTESPSTSPLLPTPPHAQKALTAEILQDPRKRRAPKETKEEKSKQYLLPPKSDAMSRNRLSPSHTVSSTILSHPTSPISILPPTPMSSSMMSDWKKSPNFEAKDLNHPVPAVSTKLEESPRDRSPAPSLQQPLQNHRDKDHQSQSPNMNLSPHRSSSSRVSPSHSPTKSSSGSSQKSLSPVKESGRTSLLDPRSNSGKRKRGNSKGGHDHDAKRDREKDTSAKDRSRSTSSSVPASIMPLLSTPEEPLVNNEVPSKRRKKSTEDTSRDAFKDTPRDKVSSKSSKDKSSRSSKTKNSRHHHRDSGGGSGSGGSGSKSSKESDRGSGNKDNYNARKSAVLQKRYRRTTEVSKMVDEEEELSKQGMMMPLNSRKDKENHHRGRKDLKEEMDELIEEEDEESKGIVPQINVGRLGGDVDLRLLMQGQDVDLRGDTSRSPSASDQMDSGSDHPPVKKSRNGNIIDDLFGREDVDLRQTASSSNWAQVKTRPSMSEADIIMGSPLPSQLHLAKEKLHSDQDIRDMLQSHPRPPLAISPANSVDSNRSTTCDPLGRPLLYNRLPDDPTERKRSLDSRTSSIDPVERFRIQYIEQPSMGTGHLKMDDLKKAVMHAQQQFQMGFFTQDQHEVVMRQLMKINEVNKIHDVQMQQGHGRTAPGPNPWTESESSDAWSQFSNQQRGGPTDFGSQFSGPNPWGSVSMPWGQPQQPSGPNPFEEAAAAAIPPALSENCLPPVNMMELEKVRKDTSKSIPIDKALRQVRFYGDTAVVLLGDEPREISFHKGVPKNVFIDQERDPVRCFIGKPVQIYLNRKKVNLKLGAPTRELYIDGDYYEALFGGPPVRVQIGRHFHMIKLEGPPPQVEMSKGARHDLLAGRVNLVIDGNITTVFLDNKPQLLDLCGFPVILCFINDFHQVLLNGKVFPANFGGAPMAVTVPSGRKHFLRLTSLTPVTMNNIMKFSRTKSRAGEIVPDGHMPMAELPFSGSFRGRGGTRGRGGPPLSGRGSHRQALFNMPTMQSLGSNQDMMPPQQLPFPDQFHPAVPSASPFVESNPLDVLANFMPTTTESAPGDDSKHSYVSAEGTEEKPEIQSESDASSSLNVQDLLSKLMMAGLLPAADASSTTNDTIDGKEIKTEGSPEPDSTSEEIVSSTNIKNEPKKLEPKEVEKVVPPLETVDVPLDKLKERREKLIAQICTGVQCGSCGLRFPPDQNVRYSQHLDWHFRQNRREKANARKALSRKWYYDLSDWIQFAEIEDLEERAQSLFETQEQEMESDVRSPGTVLNPDLYTVPSAGHDGAICPQCNEGFESFFDEDKEEWRLRDAHLAESEEPGIMKLYHPICHQDFVAALQGKSSLMDLKKQEEPSVSTPDDAKTPDGDNETEMKVEPEKDEPMPVDDDEVLILQEGKPEPVVMEIIEEEDDVVVPDNSQHEATTNNIDIAEAPDSVVDETFVVDDDSNSRKDSDNQNSMICIDDDDDDIDISDNDDNDEFNNKTDNEEFQSTHPPPRSCINHETDSIDNTNAISVSVLSSLVPSSTEGPSSPKPIALSEDEPPLFSLPGISSSEDMIFDILLGNSNSEGVSTDSPIAVAERPFKPIIYESMKFDVPTVKIKEEPVDPEELEESPGSLEEEIKANLPQDSKSTEEPESIDIDLTADDDTLDEPPNSASTAIDGNFLFSAQAPTAPMTMAPTSKIRIRITDAVLASESQSPKSTPPHQAEAPAPSPISVPEGASQDLVSDSSTSASVVTPVIDNVLINDEKLANSKPRLVGRKLVNYPPKVTGKEVSGLCTIC</sequence>
<dbReference type="InterPro" id="IPR045154">
    <property type="entry name" value="PCF11-like"/>
</dbReference>
<feature type="compositionally biased region" description="Polar residues" evidence="1">
    <location>
        <begin position="730"/>
        <end position="741"/>
    </location>
</feature>
<dbReference type="SMART" id="SM00582">
    <property type="entry name" value="RPR"/>
    <property type="match status" value="1"/>
</dbReference>
<dbReference type="InterPro" id="IPR006569">
    <property type="entry name" value="CID_dom"/>
</dbReference>
<feature type="compositionally biased region" description="Polar residues" evidence="1">
    <location>
        <begin position="954"/>
        <end position="983"/>
    </location>
</feature>
<evidence type="ECO:0000259" key="2">
    <source>
        <dbReference type="PROSITE" id="PS51391"/>
    </source>
</evidence>
<feature type="compositionally biased region" description="Low complexity" evidence="1">
    <location>
        <begin position="365"/>
        <end position="377"/>
    </location>
</feature>
<feature type="region of interest" description="Disordered" evidence="1">
    <location>
        <begin position="723"/>
        <end position="755"/>
    </location>
</feature>
<feature type="compositionally biased region" description="Low complexity" evidence="1">
    <location>
        <begin position="448"/>
        <end position="479"/>
    </location>
</feature>
<feature type="region of interest" description="Disordered" evidence="1">
    <location>
        <begin position="1705"/>
        <end position="1804"/>
    </location>
</feature>
<feature type="compositionally biased region" description="Gly residues" evidence="1">
    <location>
        <begin position="602"/>
        <end position="611"/>
    </location>
</feature>
<feature type="compositionally biased region" description="Basic and acidic residues" evidence="1">
    <location>
        <begin position="1658"/>
        <end position="1680"/>
    </location>
</feature>
<dbReference type="Pfam" id="PF04818">
    <property type="entry name" value="CID"/>
    <property type="match status" value="1"/>
</dbReference>
<feature type="domain" description="CID" evidence="2">
    <location>
        <begin position="3"/>
        <end position="131"/>
    </location>
</feature>
<feature type="region of interest" description="Disordered" evidence="1">
    <location>
        <begin position="322"/>
        <end position="699"/>
    </location>
</feature>
<feature type="compositionally biased region" description="Acidic residues" evidence="1">
    <location>
        <begin position="683"/>
        <end position="695"/>
    </location>
</feature>
<evidence type="ECO:0000313" key="4">
    <source>
        <dbReference type="Proteomes" id="UP000708208"/>
    </source>
</evidence>
<dbReference type="GO" id="GO:0006369">
    <property type="term" value="P:termination of RNA polymerase II transcription"/>
    <property type="evidence" value="ECO:0007669"/>
    <property type="project" value="InterPro"/>
</dbReference>
<feature type="region of interest" description="Disordered" evidence="1">
    <location>
        <begin position="817"/>
        <end position="870"/>
    </location>
</feature>
<dbReference type="GO" id="GO:0005737">
    <property type="term" value="C:cytoplasm"/>
    <property type="evidence" value="ECO:0007669"/>
    <property type="project" value="TreeGrafter"/>
</dbReference>
<name>A0A8J2K7Q5_9HEXA</name>
<dbReference type="InterPro" id="IPR021605">
    <property type="entry name" value="Pcf11_Clp1-ID"/>
</dbReference>
<evidence type="ECO:0000256" key="1">
    <source>
        <dbReference type="SAM" id="MobiDB-lite"/>
    </source>
</evidence>
<feature type="compositionally biased region" description="Polar residues" evidence="1">
    <location>
        <begin position="1992"/>
        <end position="2002"/>
    </location>
</feature>
<accession>A0A8J2K7Q5</accession>
<dbReference type="GO" id="GO:0003729">
    <property type="term" value="F:mRNA binding"/>
    <property type="evidence" value="ECO:0007669"/>
    <property type="project" value="InterPro"/>
</dbReference>
<dbReference type="PROSITE" id="PS51391">
    <property type="entry name" value="CID"/>
    <property type="match status" value="1"/>
</dbReference>
<reference evidence="3" key="1">
    <citation type="submission" date="2021-06" db="EMBL/GenBank/DDBJ databases">
        <authorList>
            <person name="Hodson N. C."/>
            <person name="Mongue J. A."/>
            <person name="Jaron S. K."/>
        </authorList>
    </citation>
    <scope>NUCLEOTIDE SEQUENCE</scope>
</reference>
<proteinExistence type="predicted"/>
<dbReference type="GO" id="GO:0000993">
    <property type="term" value="F:RNA polymerase II complex binding"/>
    <property type="evidence" value="ECO:0007669"/>
    <property type="project" value="InterPro"/>
</dbReference>
<feature type="compositionally biased region" description="Basic and acidic residues" evidence="1">
    <location>
        <begin position="391"/>
        <end position="404"/>
    </location>
</feature>
<keyword evidence="4" id="KW-1185">Reference proteome</keyword>
<feature type="compositionally biased region" description="Acidic residues" evidence="1">
    <location>
        <begin position="1760"/>
        <end position="1777"/>
    </location>
</feature>
<dbReference type="CDD" id="cd16982">
    <property type="entry name" value="CID_Pcf11"/>
    <property type="match status" value="1"/>
</dbReference>
<feature type="region of interest" description="Disordered" evidence="1">
    <location>
        <begin position="1350"/>
        <end position="1387"/>
    </location>
</feature>
<feature type="compositionally biased region" description="Basic and acidic residues" evidence="1">
    <location>
        <begin position="413"/>
        <end position="422"/>
    </location>
</feature>
<dbReference type="Pfam" id="PF20845">
    <property type="entry name" value="Pcf11_helical"/>
    <property type="match status" value="1"/>
</dbReference>
<dbReference type="PANTHER" id="PTHR15921">
    <property type="entry name" value="PRE-MRNA CLEAVAGE COMPLEX II"/>
    <property type="match status" value="1"/>
</dbReference>
<dbReference type="GO" id="GO:0005849">
    <property type="term" value="C:mRNA cleavage factor complex"/>
    <property type="evidence" value="ECO:0007669"/>
    <property type="project" value="InterPro"/>
</dbReference>
<feature type="region of interest" description="Disordered" evidence="1">
    <location>
        <begin position="1895"/>
        <end position="1958"/>
    </location>
</feature>
<feature type="region of interest" description="Disordered" evidence="1">
    <location>
        <begin position="1647"/>
        <end position="1682"/>
    </location>
</feature>
<feature type="region of interest" description="Disordered" evidence="1">
    <location>
        <begin position="941"/>
        <end position="1007"/>
    </location>
</feature>
<dbReference type="Pfam" id="PF11526">
    <property type="entry name" value="Pfc11_Clp1_ID"/>
    <property type="match status" value="1"/>
</dbReference>
<evidence type="ECO:0000313" key="3">
    <source>
        <dbReference type="EMBL" id="CAG7733229.1"/>
    </source>
</evidence>
<feature type="compositionally biased region" description="Basic and acidic residues" evidence="1">
    <location>
        <begin position="333"/>
        <end position="342"/>
    </location>
</feature>
<dbReference type="PANTHER" id="PTHR15921:SF3">
    <property type="entry name" value="PRE-MRNA CLEAVAGE COMPLEX 2 PROTEIN PCF11"/>
    <property type="match status" value="1"/>
</dbReference>
<dbReference type="OrthoDB" id="343582at2759"/>
<feature type="region of interest" description="Disordered" evidence="1">
    <location>
        <begin position="1407"/>
        <end position="1448"/>
    </location>
</feature>